<dbReference type="Proteomes" id="UP001256712">
    <property type="component" value="Segment"/>
</dbReference>
<dbReference type="Pfam" id="PF04786">
    <property type="entry name" value="Baculo_DNA_bind"/>
    <property type="match status" value="1"/>
</dbReference>
<sequence length="313" mass="36731">MATKRKMIEETNSNINKREKQEDDQQLVPFDAKAAFSVKHDETGVMCYFTPASTQMQQHYDFNKMLWQEQMVINVKRGNFSILHSDCFESRFLKNEFCRMFNLNSLFEWEDKLYPEPDKNLVVLEPSNGKTTYTIGPRVQGKPCGFWFADFGTVKRAKSNFGQFFSIQYGDIHIHNRVFGNILQKHLQSDFCLKMEPNVCIHLPEKNRINEREMLIRRFFKITRDNNASIYATGKIREVPLNMQQITMKEFDELFDINKLDGPSEEIKLFMIGTIDGVKYGKEMQMSDMNNKKITEKPYSLAFKPGIFVIIEQ</sequence>
<protein>
    <submittedName>
        <fullName evidence="2">Dbp 1</fullName>
    </submittedName>
</protein>
<keyword evidence="3" id="KW-1185">Reference proteome</keyword>
<evidence type="ECO:0000256" key="1">
    <source>
        <dbReference type="SAM" id="MobiDB-lite"/>
    </source>
</evidence>
<evidence type="ECO:0000313" key="3">
    <source>
        <dbReference type="Proteomes" id="UP001256712"/>
    </source>
</evidence>
<dbReference type="EMBL" id="OL685370">
    <property type="protein sequence ID" value="USC25876.1"/>
    <property type="molecule type" value="Genomic_DNA"/>
</dbReference>
<feature type="region of interest" description="Disordered" evidence="1">
    <location>
        <begin position="1"/>
        <end position="24"/>
    </location>
</feature>
<proteinExistence type="predicted"/>
<reference evidence="2" key="1">
    <citation type="journal article" date="2022" name="J. Invertebr. Pathol.">
        <title>Identification of a new nucleopolyhedrovirus isolated from the olive leaf moth, Palpita vitrealis, from two locations in Egypt.</title>
        <authorList>
            <person name="El-Salamouny S."/>
            <person name="Wennmann J.T."/>
            <person name="Kleespies R.G."/>
            <person name="Richert-Poggeler K.R."/>
            <person name="Mansour A."/>
            <person name="Awad M."/>
            <person name="Agamy E."/>
            <person name="Salama R."/>
            <person name="Jehle J.A."/>
        </authorList>
    </citation>
    <scope>NUCLEOTIDE SEQUENCE</scope>
    <source>
        <strain evidence="2">Giza 2005</strain>
    </source>
</reference>
<name>A0AAE9RYU4_9ABAC</name>
<evidence type="ECO:0000313" key="2">
    <source>
        <dbReference type="EMBL" id="USC25876.1"/>
    </source>
</evidence>
<organism evidence="2 3">
    <name type="scientific">Palpita vitrealis nucleopolyhedrovirus</name>
    <dbReference type="NCBI Taxonomy" id="2951960"/>
    <lineage>
        <taxon>Viruses</taxon>
        <taxon>Viruses incertae sedis</taxon>
        <taxon>Naldaviricetes</taxon>
        <taxon>Lefavirales</taxon>
        <taxon>Baculoviridae</taxon>
        <taxon>Alphabaculovirus</taxon>
        <taxon>Alphabaculovirus pavitrealis</taxon>
    </lineage>
</organism>
<accession>A0AAE9RYU4</accession>
<dbReference type="InterPro" id="IPR006871">
    <property type="entry name" value="ssDNA-bd_baculovirus"/>
</dbReference>